<accession>A0A0B7N9Z0</accession>
<evidence type="ECO:0000313" key="1">
    <source>
        <dbReference type="EMBL" id="CEP12238.1"/>
    </source>
</evidence>
<dbReference type="AlphaFoldDB" id="A0A0B7N9Z0"/>
<proteinExistence type="predicted"/>
<evidence type="ECO:0000313" key="2">
    <source>
        <dbReference type="Proteomes" id="UP000054107"/>
    </source>
</evidence>
<reference evidence="1 2" key="1">
    <citation type="submission" date="2014-09" db="EMBL/GenBank/DDBJ databases">
        <authorList>
            <person name="Ellenberger Sabrina"/>
        </authorList>
    </citation>
    <scope>NUCLEOTIDE SEQUENCE [LARGE SCALE GENOMIC DNA]</scope>
    <source>
        <strain evidence="1 2">CBS 412.66</strain>
    </source>
</reference>
<sequence length="92" mass="10333">MPPPLVVFCPHNESDPEIKQHLFECVRQNAGKENRLLRLRSIMAMLLAPSLSRLLVVVLVEIRLGHLGLKQTTVPGTLLTLPSLIRVSFDVR</sequence>
<protein>
    <submittedName>
        <fullName evidence="1">Uncharacterized protein</fullName>
    </submittedName>
</protein>
<name>A0A0B7N9Z0_9FUNG</name>
<dbReference type="Proteomes" id="UP000054107">
    <property type="component" value="Unassembled WGS sequence"/>
</dbReference>
<dbReference type="EMBL" id="LN727599">
    <property type="protein sequence ID" value="CEP12238.1"/>
    <property type="molecule type" value="Genomic_DNA"/>
</dbReference>
<organism evidence="1 2">
    <name type="scientific">Parasitella parasitica</name>
    <dbReference type="NCBI Taxonomy" id="35722"/>
    <lineage>
        <taxon>Eukaryota</taxon>
        <taxon>Fungi</taxon>
        <taxon>Fungi incertae sedis</taxon>
        <taxon>Mucoromycota</taxon>
        <taxon>Mucoromycotina</taxon>
        <taxon>Mucoromycetes</taxon>
        <taxon>Mucorales</taxon>
        <taxon>Mucorineae</taxon>
        <taxon>Mucoraceae</taxon>
        <taxon>Parasitella</taxon>
    </lineage>
</organism>
<keyword evidence="2" id="KW-1185">Reference proteome</keyword>
<gene>
    <name evidence="1" type="primary">PARPA_06172.1 scaffold 21352</name>
</gene>